<organism evidence="1 2">
    <name type="scientific">Serratia plymuthica</name>
    <dbReference type="NCBI Taxonomy" id="82996"/>
    <lineage>
        <taxon>Bacteria</taxon>
        <taxon>Pseudomonadati</taxon>
        <taxon>Pseudomonadota</taxon>
        <taxon>Gammaproteobacteria</taxon>
        <taxon>Enterobacterales</taxon>
        <taxon>Yersiniaceae</taxon>
        <taxon>Serratia</taxon>
    </lineage>
</organism>
<gene>
    <name evidence="1" type="ORF">CT690_23725</name>
</gene>
<dbReference type="RefSeq" id="WP_006322810.1">
    <property type="nucleotide sequence ID" value="NZ_PESE01000011.1"/>
</dbReference>
<protein>
    <submittedName>
        <fullName evidence="1">DUF1380 domain-containing protein</fullName>
    </submittedName>
</protein>
<evidence type="ECO:0000313" key="2">
    <source>
        <dbReference type="Proteomes" id="UP000248196"/>
    </source>
</evidence>
<dbReference type="InterPro" id="IPR009811">
    <property type="entry name" value="DUF1380"/>
</dbReference>
<dbReference type="Proteomes" id="UP000248196">
    <property type="component" value="Unassembled WGS sequence"/>
</dbReference>
<reference evidence="1 2" key="1">
    <citation type="submission" date="2017-11" db="EMBL/GenBank/DDBJ databases">
        <title>Genome sequence of the oocydin A producing rhizobacterium Serratia plymuthica 4Rx5.</title>
        <authorList>
            <person name="Matilla M.A."/>
            <person name="Udaondo Z."/>
            <person name="Salmond G.P.C."/>
        </authorList>
    </citation>
    <scope>NUCLEOTIDE SEQUENCE [LARGE SCALE GENOMIC DNA]</scope>
    <source>
        <strain evidence="1 2">4Rx5</strain>
    </source>
</reference>
<dbReference type="OrthoDB" id="6612447at2"/>
<comment type="caution">
    <text evidence="1">The sequence shown here is derived from an EMBL/GenBank/DDBJ whole genome shotgun (WGS) entry which is preliminary data.</text>
</comment>
<dbReference type="Pfam" id="PF07128">
    <property type="entry name" value="DUF1380"/>
    <property type="match status" value="1"/>
</dbReference>
<dbReference type="EMBL" id="PESE01000011">
    <property type="protein sequence ID" value="PYD36558.1"/>
    <property type="molecule type" value="Genomic_DNA"/>
</dbReference>
<evidence type="ECO:0000313" key="1">
    <source>
        <dbReference type="EMBL" id="PYD36558.1"/>
    </source>
</evidence>
<name>A0A318NU46_SERPL</name>
<dbReference type="AlphaFoldDB" id="A0A318NU46"/>
<accession>A0A318NU46</accession>
<proteinExistence type="predicted"/>
<sequence>MFGSVKEVCAELFREYGSDEPITVLIWDAGAVRYFTEQWEPDEGEVLAILETMGCTDIEEYQRYGIGQQYIHDTMTQIAKSRGPTRKVEVSADELEIALHLAIEALDHCDLEAMDSDTARKLAAVEVLQAALHS</sequence>